<accession>A0ABQ0KFA8</accession>
<reference evidence="1 2" key="1">
    <citation type="journal article" date="2016" name="Genome Announc.">
        <title>Draft Genome Sequences of Five Rapidly Growing Mycobacterium Species, M. thermoresistibile, M. fortuitum subsp. acetamidolyticum, M. canariasense, M. brisbanense, and M. novocastrense.</title>
        <authorList>
            <person name="Katahira K."/>
            <person name="Ogura Y."/>
            <person name="Gotoh Y."/>
            <person name="Hayashi T."/>
        </authorList>
    </citation>
    <scope>NUCLEOTIDE SEQUENCE [LARGE SCALE GENOMIC DNA]</scope>
    <source>
        <strain evidence="1 2">JCM18114</strain>
    </source>
</reference>
<evidence type="ECO:0000313" key="2">
    <source>
        <dbReference type="Proteomes" id="UP000069773"/>
    </source>
</evidence>
<dbReference type="InterPro" id="IPR036388">
    <property type="entry name" value="WH-like_DNA-bd_sf"/>
</dbReference>
<keyword evidence="2" id="KW-1185">Reference proteome</keyword>
<comment type="caution">
    <text evidence="1">The sequence shown here is derived from an EMBL/GenBank/DDBJ whole genome shotgun (WGS) entry which is preliminary data.</text>
</comment>
<evidence type="ECO:0000313" key="1">
    <source>
        <dbReference type="EMBL" id="GAT07944.1"/>
    </source>
</evidence>
<proteinExistence type="predicted"/>
<sequence length="64" mass="6755">MVMESLSPATLNTSSRHELAGAVALFHSLSDPTRLAIARYLAHGEARADVRSTGSRCDVGISEA</sequence>
<dbReference type="EMBL" id="BCTA01000018">
    <property type="protein sequence ID" value="GAT07944.1"/>
    <property type="molecule type" value="Genomic_DNA"/>
</dbReference>
<organism evidence="1 2">
    <name type="scientific">Mycolicibacterium novocastrense</name>
    <name type="common">Mycobacterium novocastrense</name>
    <dbReference type="NCBI Taxonomy" id="59813"/>
    <lineage>
        <taxon>Bacteria</taxon>
        <taxon>Bacillati</taxon>
        <taxon>Actinomycetota</taxon>
        <taxon>Actinomycetes</taxon>
        <taxon>Mycobacteriales</taxon>
        <taxon>Mycobacteriaceae</taxon>
        <taxon>Mycolicibacterium</taxon>
    </lineage>
</organism>
<dbReference type="Proteomes" id="UP000069773">
    <property type="component" value="Unassembled WGS sequence"/>
</dbReference>
<dbReference type="Gene3D" id="1.10.10.10">
    <property type="entry name" value="Winged helix-like DNA-binding domain superfamily/Winged helix DNA-binding domain"/>
    <property type="match status" value="1"/>
</dbReference>
<gene>
    <name evidence="1" type="ORF">RMCN_1077</name>
</gene>
<protein>
    <submittedName>
        <fullName evidence="1">ArsR family transcriptional regulator</fullName>
    </submittedName>
</protein>
<name>A0ABQ0KFA8_MYCNV</name>